<evidence type="ECO:0000256" key="1">
    <source>
        <dbReference type="SAM" id="Phobius"/>
    </source>
</evidence>
<reference evidence="3 4" key="1">
    <citation type="submission" date="2021-07" db="EMBL/GenBank/DDBJ databases">
        <title>Mesonia aestuariivivens sp. nov., isolated from a tidal flat.</title>
        <authorList>
            <person name="Kim Y.-O."/>
            <person name="Yoon J.-H."/>
        </authorList>
    </citation>
    <scope>NUCLEOTIDE SEQUENCE [LARGE SCALE GENOMIC DNA]</scope>
    <source>
        <strain evidence="3 4">JHPTF-M18</strain>
    </source>
</reference>
<dbReference type="Pfam" id="PF02719">
    <property type="entry name" value="Polysacc_synt_2"/>
    <property type="match status" value="1"/>
</dbReference>
<feature type="transmembrane region" description="Helical" evidence="1">
    <location>
        <begin position="62"/>
        <end position="85"/>
    </location>
</feature>
<feature type="transmembrane region" description="Helical" evidence="1">
    <location>
        <begin position="97"/>
        <end position="118"/>
    </location>
</feature>
<dbReference type="CDD" id="cd05237">
    <property type="entry name" value="UDP_invert_4-6DH_SDR_e"/>
    <property type="match status" value="1"/>
</dbReference>
<dbReference type="EMBL" id="JAHWDF010000023">
    <property type="protein sequence ID" value="MBW2962971.1"/>
    <property type="molecule type" value="Genomic_DNA"/>
</dbReference>
<evidence type="ECO:0000313" key="3">
    <source>
        <dbReference type="EMBL" id="MBW2962971.1"/>
    </source>
</evidence>
<name>A0ABS6W531_9FLAO</name>
<organism evidence="3 4">
    <name type="scientific">Mesonia aestuariivivens</name>
    <dbReference type="NCBI Taxonomy" id="2796128"/>
    <lineage>
        <taxon>Bacteria</taxon>
        <taxon>Pseudomonadati</taxon>
        <taxon>Bacteroidota</taxon>
        <taxon>Flavobacteriia</taxon>
        <taxon>Flavobacteriales</taxon>
        <taxon>Flavobacteriaceae</taxon>
        <taxon>Mesonia</taxon>
    </lineage>
</organism>
<comment type="caution">
    <text evidence="3">The sequence shown here is derived from an EMBL/GenBank/DDBJ whole genome shotgun (WGS) entry which is preliminary data.</text>
</comment>
<feature type="transmembrane region" description="Helical" evidence="1">
    <location>
        <begin position="124"/>
        <end position="144"/>
    </location>
</feature>
<evidence type="ECO:0000313" key="4">
    <source>
        <dbReference type="Proteomes" id="UP000719267"/>
    </source>
</evidence>
<keyword evidence="1" id="KW-0812">Transmembrane</keyword>
<dbReference type="InterPro" id="IPR003869">
    <property type="entry name" value="Polysac_CapD-like"/>
</dbReference>
<dbReference type="PANTHER" id="PTHR43318">
    <property type="entry name" value="UDP-N-ACETYLGLUCOSAMINE 4,6-DEHYDRATASE"/>
    <property type="match status" value="1"/>
</dbReference>
<feature type="transmembrane region" description="Helical" evidence="1">
    <location>
        <begin position="20"/>
        <end position="42"/>
    </location>
</feature>
<dbReference type="PANTHER" id="PTHR43318:SF1">
    <property type="entry name" value="POLYSACCHARIDE BIOSYNTHESIS PROTEIN EPSC-RELATED"/>
    <property type="match status" value="1"/>
</dbReference>
<gene>
    <name evidence="3" type="ORF">KW502_14375</name>
</gene>
<protein>
    <submittedName>
        <fullName evidence="3">Polysaccharide biosynthesis protein</fullName>
    </submittedName>
</protein>
<keyword evidence="1" id="KW-1133">Transmembrane helix</keyword>
<evidence type="ECO:0000259" key="2">
    <source>
        <dbReference type="Pfam" id="PF02719"/>
    </source>
</evidence>
<accession>A0ABS6W531</accession>
<keyword evidence="4" id="KW-1185">Reference proteome</keyword>
<dbReference type="Proteomes" id="UP000719267">
    <property type="component" value="Unassembled WGS sequence"/>
</dbReference>
<feature type="domain" description="Polysaccharide biosynthesis protein CapD-like" evidence="2">
    <location>
        <begin position="300"/>
        <end position="585"/>
    </location>
</feature>
<keyword evidence="1" id="KW-0472">Membrane</keyword>
<sequence>MLSALKKLIVQVAKYLVKDYVPRSIIFSIDLLLSIIAINSAFFLISTLDSHELQVLNLKWELWMIAGIQVIYFIAFRSYFGLVRYSSFQDAIKQMQVTLSCIFTVLIINHLDLYFFGHKLIPDAGIFIYGFIAFSLLFFFRISVKRTYELLHSDQKSYKNAYILGTSVSDVAMAEGLVSQNAEAFNIIGFINLNPNENPSRNRIFNLPIYDLTQIKEASNRAQAVIVSDSKLQKLQNSSNPVITELLELKVKIYKLPKIQDWDHTNFKNVQEIHIEDLLQRTPIKLNNKKLFSIYENKSILVTGAAGSIGSEIVRQLIPFQPERIILVDQAETPLHELKLELQKNYPDLSFVSVIANVRDKKRLQQVFEKHLPEVVFHGAAYKHVPMMEDNPLEALSVNFRGTKNMADLALKYQVERFVFVSTDKAVNPTNIMGATKRAAELYIQSLANRLDNKVSFITTRFGNVLGSNGSVIPHFKKQIAHNGPITVTHPDITRYFMTIDEACQLVLEAGAMGKGGEIFVFDMGSPIKIIDLANHMIRLTGLTPQKDIQIEFTGLRPGEKLYEELLADKETTLPTHHQKIMIAKASHHFDHSTVTLLSDLEASIKANKEKTALDHLNFLVPEYIHAVVKNKKDQFTPLPKAIEKS</sequence>
<proteinExistence type="predicted"/>
<dbReference type="InterPro" id="IPR051203">
    <property type="entry name" value="Polysaccharide_Synthase-Rel"/>
</dbReference>